<dbReference type="RefSeq" id="WP_141148227.1">
    <property type="nucleotide sequence ID" value="NZ_VHLG01000003.1"/>
</dbReference>
<keyword evidence="1" id="KW-0812">Transmembrane</keyword>
<evidence type="ECO:0000259" key="3">
    <source>
        <dbReference type="Pfam" id="PF09374"/>
    </source>
</evidence>
<feature type="domain" description="TtsA-like Glycoside hydrolase family 108" evidence="2">
    <location>
        <begin position="9"/>
        <end position="93"/>
    </location>
</feature>
<feature type="domain" description="Peptidoglycan binding" evidence="3">
    <location>
        <begin position="97"/>
        <end position="166"/>
    </location>
</feature>
<dbReference type="InterPro" id="IPR018537">
    <property type="entry name" value="Peptidoglycan-bd_3"/>
</dbReference>
<evidence type="ECO:0000313" key="5">
    <source>
        <dbReference type="Proteomes" id="UP000318801"/>
    </source>
</evidence>
<dbReference type="CDD" id="cd13926">
    <property type="entry name" value="N-acetylmuramidase_GH108"/>
    <property type="match status" value="1"/>
</dbReference>
<dbReference type="SUPFAM" id="SSF53955">
    <property type="entry name" value="Lysozyme-like"/>
    <property type="match status" value="1"/>
</dbReference>
<proteinExistence type="predicted"/>
<reference evidence="4 5" key="1">
    <citation type="submission" date="2019-06" db="EMBL/GenBank/DDBJ databases">
        <authorList>
            <person name="Li M."/>
        </authorList>
    </citation>
    <scope>NUCLEOTIDE SEQUENCE [LARGE SCALE GENOMIC DNA]</scope>
    <source>
        <strain evidence="4 5">BGMRC2036</strain>
    </source>
</reference>
<accession>A0A506UGV7</accession>
<keyword evidence="1" id="KW-1133">Transmembrane helix</keyword>
<keyword evidence="5" id="KW-1185">Reference proteome</keyword>
<dbReference type="AlphaFoldDB" id="A0A506UGV7"/>
<feature type="transmembrane region" description="Helical" evidence="1">
    <location>
        <begin position="257"/>
        <end position="278"/>
    </location>
</feature>
<sequence>MSRFTECLALILAEEGGYSNHPKDPGGATMRGVIQRVYDTYRQSKGLATQNVRQISEDELQAIYRERYWNLVHGDRLPPGIDLVVFDGAVNSGPAQSVKWLQRSVNDLRSSSSQIGVDGLIGPETLNAIVSCPDHRALVNHICNRRLAMLKRLSTWPTFKGGWSARVSHMRANGLTMTEASSVQFNGRPATDGAASAIMTVQSIEGANAKASTADIKKAPPVAPADAALGAGAVTAALSQAQDQLAPFASIDAINRVSAALAALGVAVMLGALVYRLWAKRRAAANKDALETA</sequence>
<organism evidence="4 5">
    <name type="scientific">Martelella alba</name>
    <dbReference type="NCBI Taxonomy" id="2590451"/>
    <lineage>
        <taxon>Bacteria</taxon>
        <taxon>Pseudomonadati</taxon>
        <taxon>Pseudomonadota</taxon>
        <taxon>Alphaproteobacteria</taxon>
        <taxon>Hyphomicrobiales</taxon>
        <taxon>Aurantimonadaceae</taxon>
        <taxon>Martelella</taxon>
    </lineage>
</organism>
<evidence type="ECO:0000259" key="2">
    <source>
        <dbReference type="Pfam" id="PF05838"/>
    </source>
</evidence>
<dbReference type="OrthoDB" id="9815229at2"/>
<gene>
    <name evidence="4" type="ORF">FJU08_06770</name>
</gene>
<dbReference type="InterPro" id="IPR008565">
    <property type="entry name" value="TtsA-like_GH18_dom"/>
</dbReference>
<dbReference type="Pfam" id="PF05838">
    <property type="entry name" value="Glyco_hydro_108"/>
    <property type="match status" value="1"/>
</dbReference>
<protein>
    <submittedName>
        <fullName evidence="4">N-acetylmuramidase</fullName>
    </submittedName>
</protein>
<dbReference type="EMBL" id="VHLG01000003">
    <property type="protein sequence ID" value="TPW31457.1"/>
    <property type="molecule type" value="Genomic_DNA"/>
</dbReference>
<keyword evidence="1" id="KW-0472">Membrane</keyword>
<comment type="caution">
    <text evidence="4">The sequence shown here is derived from an EMBL/GenBank/DDBJ whole genome shotgun (WGS) entry which is preliminary data.</text>
</comment>
<evidence type="ECO:0000313" key="4">
    <source>
        <dbReference type="EMBL" id="TPW31457.1"/>
    </source>
</evidence>
<evidence type="ECO:0000256" key="1">
    <source>
        <dbReference type="SAM" id="Phobius"/>
    </source>
</evidence>
<name>A0A506UGV7_9HYPH</name>
<dbReference type="Pfam" id="PF09374">
    <property type="entry name" value="PG_binding_3"/>
    <property type="match status" value="1"/>
</dbReference>
<dbReference type="Proteomes" id="UP000318801">
    <property type="component" value="Unassembled WGS sequence"/>
</dbReference>
<dbReference type="Gene3D" id="1.20.141.10">
    <property type="entry name" value="Chitosanase, subunit A, domain 1"/>
    <property type="match status" value="1"/>
</dbReference>
<dbReference type="InterPro" id="IPR023346">
    <property type="entry name" value="Lysozyme-like_dom_sf"/>
</dbReference>